<evidence type="ECO:0000313" key="2">
    <source>
        <dbReference type="EMBL" id="KAK1753336.1"/>
    </source>
</evidence>
<protein>
    <submittedName>
        <fullName evidence="2">Uncharacterized protein</fullName>
    </submittedName>
</protein>
<sequence length="532" mass="59505">MADSSGNNASVVDIRQDLVDYLVQHNSNFELTYLAPNNHRAKYYHDLHLSASTFLNSILARPTPIEKDAQPPVASPARKKQGLRVCIAESARSRRVGMRKTRRKRSKRSRKASRSVPTDLQYIWYLFVDSNATRPNAPQHESEHKNLDGMLLIWPREHSPVQWSAALSALSRQAITYIAKIPVMALAEDDGYVDVRLLSAICTGFRMYLLTLEAAQFRRQLRYLASQKKGPLGRLASDAEVFLSLLDDADENSPRDLSAIRRRSSLDDADSDCSSDTDSISSLDIGQSRKDDPEQVESEETTESERVNREEISQWPLQAALSDVLDANDSAIKAAESLRATARAMIRLAASVATSSTTGSTILPGCFTTVLNSVLEGIVADLLVVVDRTTRDLELLQDKIPRSISSFLVEGRGDGGSDPSLPALAATSIDDASGPSQDITPVIQTRKGCDEAHEKLYDRRAACEEMRYTYSEWSRTARDMYFAYHIITGRLGREWTLETHLRTAAARRRKARQQRKRWGVFSRRSIFLIGGW</sequence>
<organism evidence="2 3">
    <name type="scientific">Echria macrotheca</name>
    <dbReference type="NCBI Taxonomy" id="438768"/>
    <lineage>
        <taxon>Eukaryota</taxon>
        <taxon>Fungi</taxon>
        <taxon>Dikarya</taxon>
        <taxon>Ascomycota</taxon>
        <taxon>Pezizomycotina</taxon>
        <taxon>Sordariomycetes</taxon>
        <taxon>Sordariomycetidae</taxon>
        <taxon>Sordariales</taxon>
        <taxon>Schizotheciaceae</taxon>
        <taxon>Echria</taxon>
    </lineage>
</organism>
<feature type="compositionally biased region" description="Basic residues" evidence="1">
    <location>
        <begin position="94"/>
        <end position="113"/>
    </location>
</feature>
<keyword evidence="3" id="KW-1185">Reference proteome</keyword>
<evidence type="ECO:0000256" key="1">
    <source>
        <dbReference type="SAM" id="MobiDB-lite"/>
    </source>
</evidence>
<evidence type="ECO:0000313" key="3">
    <source>
        <dbReference type="Proteomes" id="UP001239445"/>
    </source>
</evidence>
<dbReference type="AlphaFoldDB" id="A0AAJ0BCJ5"/>
<reference evidence="2" key="1">
    <citation type="submission" date="2023-06" db="EMBL/GenBank/DDBJ databases">
        <title>Genome-scale phylogeny and comparative genomics of the fungal order Sordariales.</title>
        <authorList>
            <consortium name="Lawrence Berkeley National Laboratory"/>
            <person name="Hensen N."/>
            <person name="Bonometti L."/>
            <person name="Westerberg I."/>
            <person name="Brannstrom I.O."/>
            <person name="Guillou S."/>
            <person name="Cros-Aarteil S."/>
            <person name="Calhoun S."/>
            <person name="Haridas S."/>
            <person name="Kuo A."/>
            <person name="Mondo S."/>
            <person name="Pangilinan J."/>
            <person name="Riley R."/>
            <person name="Labutti K."/>
            <person name="Andreopoulos B."/>
            <person name="Lipzen A."/>
            <person name="Chen C."/>
            <person name="Yanf M."/>
            <person name="Daum C."/>
            <person name="Ng V."/>
            <person name="Clum A."/>
            <person name="Steindorff A."/>
            <person name="Ohm R."/>
            <person name="Martin F."/>
            <person name="Silar P."/>
            <person name="Natvig D."/>
            <person name="Lalanne C."/>
            <person name="Gautier V."/>
            <person name="Ament-Velasquez S.L."/>
            <person name="Kruys A."/>
            <person name="Hutchinson M.I."/>
            <person name="Powell A.J."/>
            <person name="Barry K."/>
            <person name="Miller A.N."/>
            <person name="Grigoriev I.V."/>
            <person name="Debuchy R."/>
            <person name="Gladieux P."/>
            <person name="Thoren M.H."/>
            <person name="Johannesson H."/>
        </authorList>
    </citation>
    <scope>NUCLEOTIDE SEQUENCE</scope>
    <source>
        <strain evidence="2">PSN4</strain>
    </source>
</reference>
<feature type="compositionally biased region" description="Low complexity" evidence="1">
    <location>
        <begin position="276"/>
        <end position="285"/>
    </location>
</feature>
<comment type="caution">
    <text evidence="2">The sequence shown here is derived from an EMBL/GenBank/DDBJ whole genome shotgun (WGS) entry which is preliminary data.</text>
</comment>
<dbReference type="Proteomes" id="UP001239445">
    <property type="component" value="Unassembled WGS sequence"/>
</dbReference>
<accession>A0AAJ0BCJ5</accession>
<gene>
    <name evidence="2" type="ORF">QBC47DRAFT_416023</name>
</gene>
<feature type="region of interest" description="Disordered" evidence="1">
    <location>
        <begin position="267"/>
        <end position="311"/>
    </location>
</feature>
<feature type="region of interest" description="Disordered" evidence="1">
    <location>
        <begin position="94"/>
        <end position="114"/>
    </location>
</feature>
<name>A0AAJ0BCJ5_9PEZI</name>
<proteinExistence type="predicted"/>
<dbReference type="EMBL" id="MU839838">
    <property type="protein sequence ID" value="KAK1753336.1"/>
    <property type="molecule type" value="Genomic_DNA"/>
</dbReference>